<dbReference type="PANTHER" id="PTHR33337:SF40">
    <property type="entry name" value="CENP-V_GFA DOMAIN-CONTAINING PROTEIN-RELATED"/>
    <property type="match status" value="1"/>
</dbReference>
<dbReference type="SUPFAM" id="SSF51316">
    <property type="entry name" value="Mss4-like"/>
    <property type="match status" value="1"/>
</dbReference>
<feature type="domain" description="CENP-V/GFA" evidence="5">
    <location>
        <begin position="6"/>
        <end position="108"/>
    </location>
</feature>
<evidence type="ECO:0000313" key="7">
    <source>
        <dbReference type="Proteomes" id="UP000031643"/>
    </source>
</evidence>
<keyword evidence="2" id="KW-0479">Metal-binding</keyword>
<organism evidence="6 7">
    <name type="scientific">Methyloceanibacter caenitepidi</name>
    <dbReference type="NCBI Taxonomy" id="1384459"/>
    <lineage>
        <taxon>Bacteria</taxon>
        <taxon>Pseudomonadati</taxon>
        <taxon>Pseudomonadota</taxon>
        <taxon>Alphaproteobacteria</taxon>
        <taxon>Hyphomicrobiales</taxon>
        <taxon>Hyphomicrobiaceae</taxon>
        <taxon>Methyloceanibacter</taxon>
    </lineage>
</organism>
<accession>A0A0A8K3N3</accession>
<protein>
    <submittedName>
        <fullName evidence="6">Gfa-like protein</fullName>
    </submittedName>
</protein>
<dbReference type="InterPro" id="IPR011057">
    <property type="entry name" value="Mss4-like_sf"/>
</dbReference>
<keyword evidence="7" id="KW-1185">Reference proteome</keyword>
<keyword evidence="4" id="KW-0456">Lyase</keyword>
<dbReference type="HOGENOM" id="CLU_055491_4_2_5"/>
<dbReference type="KEGG" id="mcg:GL4_2120"/>
<gene>
    <name evidence="6" type="ORF">GL4_2120</name>
</gene>
<dbReference type="Pfam" id="PF04828">
    <property type="entry name" value="GFA"/>
    <property type="match status" value="1"/>
</dbReference>
<sequence>MAEKHLKGSCACGQVQVETRGEPYRVGVCHCLTCRKAHGAPFNFYAVFPPEAVTVSGEVITFASTEKVRRYSCKNCGAPIYSTYFRKDEFYVHPGSFDEIGAFTPTYELWTKRRESWLPAFPTCVSQYPESRQQWTRREPE</sequence>
<evidence type="ECO:0000313" key="6">
    <source>
        <dbReference type="EMBL" id="BAQ17563.1"/>
    </source>
</evidence>
<keyword evidence="3" id="KW-0862">Zinc</keyword>
<dbReference type="PANTHER" id="PTHR33337">
    <property type="entry name" value="GFA DOMAIN-CONTAINING PROTEIN"/>
    <property type="match status" value="1"/>
</dbReference>
<evidence type="ECO:0000256" key="4">
    <source>
        <dbReference type="ARBA" id="ARBA00023239"/>
    </source>
</evidence>
<dbReference type="GO" id="GO:0016846">
    <property type="term" value="F:carbon-sulfur lyase activity"/>
    <property type="evidence" value="ECO:0007669"/>
    <property type="project" value="InterPro"/>
</dbReference>
<dbReference type="Proteomes" id="UP000031643">
    <property type="component" value="Chromosome"/>
</dbReference>
<evidence type="ECO:0000256" key="1">
    <source>
        <dbReference type="ARBA" id="ARBA00005495"/>
    </source>
</evidence>
<name>A0A0A8K3N3_9HYPH</name>
<dbReference type="EMBL" id="AP014648">
    <property type="protein sequence ID" value="BAQ17563.1"/>
    <property type="molecule type" value="Genomic_DNA"/>
</dbReference>
<proteinExistence type="inferred from homology"/>
<dbReference type="STRING" id="1384459.GL4_2120"/>
<dbReference type="GO" id="GO:0046872">
    <property type="term" value="F:metal ion binding"/>
    <property type="evidence" value="ECO:0007669"/>
    <property type="project" value="UniProtKB-KW"/>
</dbReference>
<dbReference type="PROSITE" id="PS51891">
    <property type="entry name" value="CENP_V_GFA"/>
    <property type="match status" value="1"/>
</dbReference>
<dbReference type="AlphaFoldDB" id="A0A0A8K3N3"/>
<reference evidence="6 7" key="1">
    <citation type="submission" date="2014-09" db="EMBL/GenBank/DDBJ databases">
        <title>Genome sequencing of Methyloceanibacter caenitepidi Gela4.</title>
        <authorList>
            <person name="Takeuchi M."/>
            <person name="Susumu S."/>
            <person name="Kamagata Y."/>
            <person name="Oshima K."/>
            <person name="Hattori M."/>
            <person name="Iwasaki W."/>
        </authorList>
    </citation>
    <scope>NUCLEOTIDE SEQUENCE [LARGE SCALE GENOMIC DNA]</scope>
    <source>
        <strain evidence="6 7">Gela4</strain>
    </source>
</reference>
<comment type="similarity">
    <text evidence="1">Belongs to the Gfa family.</text>
</comment>
<dbReference type="InterPro" id="IPR006913">
    <property type="entry name" value="CENP-V/GFA"/>
</dbReference>
<dbReference type="Gene3D" id="3.90.1590.10">
    <property type="entry name" value="glutathione-dependent formaldehyde- activating enzyme (gfa)"/>
    <property type="match status" value="1"/>
</dbReference>
<evidence type="ECO:0000256" key="2">
    <source>
        <dbReference type="ARBA" id="ARBA00022723"/>
    </source>
</evidence>
<evidence type="ECO:0000256" key="3">
    <source>
        <dbReference type="ARBA" id="ARBA00022833"/>
    </source>
</evidence>
<dbReference type="OrthoDB" id="9807246at2"/>
<evidence type="ECO:0000259" key="5">
    <source>
        <dbReference type="PROSITE" id="PS51891"/>
    </source>
</evidence>
<dbReference type="RefSeq" id="WP_045367212.1">
    <property type="nucleotide sequence ID" value="NZ_AP014648.1"/>
</dbReference>